<dbReference type="AlphaFoldDB" id="A0A392Q5X3"/>
<keyword evidence="2" id="KW-1185">Reference proteome</keyword>
<dbReference type="EMBL" id="LXQA010114219">
    <property type="protein sequence ID" value="MCI19312.1"/>
    <property type="molecule type" value="Genomic_DNA"/>
</dbReference>
<comment type="caution">
    <text evidence="1">The sequence shown here is derived from an EMBL/GenBank/DDBJ whole genome shotgun (WGS) entry which is preliminary data.</text>
</comment>
<reference evidence="1 2" key="1">
    <citation type="journal article" date="2018" name="Front. Plant Sci.">
        <title>Red Clover (Trifolium pratense) and Zigzag Clover (T. medium) - A Picture of Genomic Similarities and Differences.</title>
        <authorList>
            <person name="Dluhosova J."/>
            <person name="Istvanek J."/>
            <person name="Nedelnik J."/>
            <person name="Repkova J."/>
        </authorList>
    </citation>
    <scope>NUCLEOTIDE SEQUENCE [LARGE SCALE GENOMIC DNA]</scope>
    <source>
        <strain evidence="2">cv. 10/8</strain>
        <tissue evidence="1">Leaf</tissue>
    </source>
</reference>
<evidence type="ECO:0000313" key="2">
    <source>
        <dbReference type="Proteomes" id="UP000265520"/>
    </source>
</evidence>
<sequence length="55" mass="6151">MMVQEASLNGEMQKTTHVIKRDSHLSTGYMEAAGLSMSSLYKHSQQAGIKERESH</sequence>
<protein>
    <submittedName>
        <fullName evidence="1">Uncharacterized protein</fullName>
    </submittedName>
</protein>
<name>A0A392Q5X3_9FABA</name>
<evidence type="ECO:0000313" key="1">
    <source>
        <dbReference type="EMBL" id="MCI19312.1"/>
    </source>
</evidence>
<dbReference type="Proteomes" id="UP000265520">
    <property type="component" value="Unassembled WGS sequence"/>
</dbReference>
<accession>A0A392Q5X3</accession>
<organism evidence="1 2">
    <name type="scientific">Trifolium medium</name>
    <dbReference type="NCBI Taxonomy" id="97028"/>
    <lineage>
        <taxon>Eukaryota</taxon>
        <taxon>Viridiplantae</taxon>
        <taxon>Streptophyta</taxon>
        <taxon>Embryophyta</taxon>
        <taxon>Tracheophyta</taxon>
        <taxon>Spermatophyta</taxon>
        <taxon>Magnoliopsida</taxon>
        <taxon>eudicotyledons</taxon>
        <taxon>Gunneridae</taxon>
        <taxon>Pentapetalae</taxon>
        <taxon>rosids</taxon>
        <taxon>fabids</taxon>
        <taxon>Fabales</taxon>
        <taxon>Fabaceae</taxon>
        <taxon>Papilionoideae</taxon>
        <taxon>50 kb inversion clade</taxon>
        <taxon>NPAAA clade</taxon>
        <taxon>Hologalegina</taxon>
        <taxon>IRL clade</taxon>
        <taxon>Trifolieae</taxon>
        <taxon>Trifolium</taxon>
    </lineage>
</organism>
<proteinExistence type="predicted"/>
<feature type="non-terminal residue" evidence="1">
    <location>
        <position position="55"/>
    </location>
</feature>